<accession>A0A4Y7JHU3</accession>
<dbReference type="AlphaFoldDB" id="A0A4Y7JHU3"/>
<dbReference type="EMBL" id="CM010718">
    <property type="protein sequence ID" value="RZC59632.1"/>
    <property type="molecule type" value="Genomic_DNA"/>
</dbReference>
<proteinExistence type="predicted"/>
<protein>
    <submittedName>
        <fullName evidence="1">Uncharacterized protein</fullName>
    </submittedName>
</protein>
<gene>
    <name evidence="1" type="ORF">C5167_006930</name>
</gene>
<dbReference type="Gramene" id="RZC59632">
    <property type="protein sequence ID" value="RZC59632"/>
    <property type="gene ID" value="C5167_006930"/>
</dbReference>
<sequence>MSTVIMKFIKQLCSCWRVMPVKQVITEEKKYHSLMRASNTPASRTTITTVALFNQESSLPSAWKHRKLQGSKSLPATATNWKPSLCAIMEDKVVLPTMVIGAETGKEHTVKSEKSGVGRSISIADIRLKGNNHVELRRSSSFSTVQAFSPASSFLF</sequence>
<name>A0A4Y7JHU3_PAPSO</name>
<dbReference type="PANTHER" id="PTHR35318">
    <property type="entry name" value="BNAA10G08410D PROTEIN"/>
    <property type="match status" value="1"/>
</dbReference>
<keyword evidence="2" id="KW-1185">Reference proteome</keyword>
<reference evidence="1 2" key="1">
    <citation type="journal article" date="2018" name="Science">
        <title>The opium poppy genome and morphinan production.</title>
        <authorList>
            <person name="Guo L."/>
            <person name="Winzer T."/>
            <person name="Yang X."/>
            <person name="Li Y."/>
            <person name="Ning Z."/>
            <person name="He Z."/>
            <person name="Teodor R."/>
            <person name="Lu Y."/>
            <person name="Bowser T.A."/>
            <person name="Graham I.A."/>
            <person name="Ye K."/>
        </authorList>
    </citation>
    <scope>NUCLEOTIDE SEQUENCE [LARGE SCALE GENOMIC DNA]</scope>
    <source>
        <strain evidence="2">cv. HN1</strain>
        <tissue evidence="1">Leaves</tissue>
    </source>
</reference>
<dbReference type="OrthoDB" id="1879015at2759"/>
<dbReference type="PANTHER" id="PTHR35318:SF2">
    <property type="entry name" value="OS08G0138900 PROTEIN"/>
    <property type="match status" value="1"/>
</dbReference>
<dbReference type="OMA" id="CAIMEDK"/>
<evidence type="ECO:0000313" key="1">
    <source>
        <dbReference type="EMBL" id="RZC59632.1"/>
    </source>
</evidence>
<evidence type="ECO:0000313" key="2">
    <source>
        <dbReference type="Proteomes" id="UP000316621"/>
    </source>
</evidence>
<dbReference type="Proteomes" id="UP000316621">
    <property type="component" value="Chromosome 4"/>
</dbReference>
<organism evidence="1 2">
    <name type="scientific">Papaver somniferum</name>
    <name type="common">Opium poppy</name>
    <dbReference type="NCBI Taxonomy" id="3469"/>
    <lineage>
        <taxon>Eukaryota</taxon>
        <taxon>Viridiplantae</taxon>
        <taxon>Streptophyta</taxon>
        <taxon>Embryophyta</taxon>
        <taxon>Tracheophyta</taxon>
        <taxon>Spermatophyta</taxon>
        <taxon>Magnoliopsida</taxon>
        <taxon>Ranunculales</taxon>
        <taxon>Papaveraceae</taxon>
        <taxon>Papaveroideae</taxon>
        <taxon>Papaver</taxon>
    </lineage>
</organism>